<keyword evidence="2" id="KW-1185">Reference proteome</keyword>
<protein>
    <submittedName>
        <fullName evidence="1">Uncharacterized protein</fullName>
    </submittedName>
</protein>
<proteinExistence type="predicted"/>
<feature type="non-terminal residue" evidence="1">
    <location>
        <position position="1"/>
    </location>
</feature>
<sequence>MDPAATLTALSGIDVTNFKDGIGKADTHKTIFENAQKYGIDCLFHLEWVHSGTKRLLTDGPRPTIGENHPPDPTTPHYDLAVSIPDMGIMEPTFYAVTLGGKKYEQVLPELITIFDDALDEMKEQIVKVGAKIYEYEVFSRAPLASGSAQAHLMHSSSLDVPFGMFRPHFYRDSMAYMGNYATFGYYGSMNIMKLLDNKGGYTKAGYQHPVLWTGTYAMSKLNWQYRCLNSAKANNTDARLVAKGTRPLSPGFRVRTCSAFARFRRHIFLTLIVICKDGRMC</sequence>
<evidence type="ECO:0000313" key="1">
    <source>
        <dbReference type="EMBL" id="KAK8779586.1"/>
    </source>
</evidence>
<name>A0AAQ4EXK1_AMBAM</name>
<accession>A0AAQ4EXK1</accession>
<evidence type="ECO:0000313" key="2">
    <source>
        <dbReference type="Proteomes" id="UP001321473"/>
    </source>
</evidence>
<dbReference type="Proteomes" id="UP001321473">
    <property type="component" value="Unassembled WGS sequence"/>
</dbReference>
<comment type="caution">
    <text evidence="1">The sequence shown here is derived from an EMBL/GenBank/DDBJ whole genome shotgun (WGS) entry which is preliminary data.</text>
</comment>
<reference evidence="1 2" key="1">
    <citation type="journal article" date="2023" name="Arcadia Sci">
        <title>De novo assembly of a long-read Amblyomma americanum tick genome.</title>
        <authorList>
            <person name="Chou S."/>
            <person name="Poskanzer K.E."/>
            <person name="Rollins M."/>
            <person name="Thuy-Boun P.S."/>
        </authorList>
    </citation>
    <scope>NUCLEOTIDE SEQUENCE [LARGE SCALE GENOMIC DNA]</scope>
    <source>
        <strain evidence="1">F_SG_1</strain>
        <tissue evidence="1">Salivary glands</tissue>
    </source>
</reference>
<dbReference type="AlphaFoldDB" id="A0AAQ4EXK1"/>
<gene>
    <name evidence="1" type="ORF">V5799_019073</name>
</gene>
<dbReference type="EMBL" id="JARKHS020009653">
    <property type="protein sequence ID" value="KAK8779586.1"/>
    <property type="molecule type" value="Genomic_DNA"/>
</dbReference>
<organism evidence="1 2">
    <name type="scientific">Amblyomma americanum</name>
    <name type="common">Lone star tick</name>
    <dbReference type="NCBI Taxonomy" id="6943"/>
    <lineage>
        <taxon>Eukaryota</taxon>
        <taxon>Metazoa</taxon>
        <taxon>Ecdysozoa</taxon>
        <taxon>Arthropoda</taxon>
        <taxon>Chelicerata</taxon>
        <taxon>Arachnida</taxon>
        <taxon>Acari</taxon>
        <taxon>Parasitiformes</taxon>
        <taxon>Ixodida</taxon>
        <taxon>Ixodoidea</taxon>
        <taxon>Ixodidae</taxon>
        <taxon>Amblyomminae</taxon>
        <taxon>Amblyomma</taxon>
    </lineage>
</organism>